<dbReference type="AlphaFoldDB" id="A0AAD8Y1A3"/>
<reference evidence="4" key="1">
    <citation type="submission" date="2023-06" db="EMBL/GenBank/DDBJ databases">
        <title>Survivors Of The Sea: Transcriptome response of Skeletonema marinoi to long-term dormancy.</title>
        <authorList>
            <person name="Pinder M.I.M."/>
            <person name="Kourtchenko O."/>
            <person name="Robertson E.K."/>
            <person name="Larsson T."/>
            <person name="Maumus F."/>
            <person name="Osuna-Cruz C.M."/>
            <person name="Vancaester E."/>
            <person name="Stenow R."/>
            <person name="Vandepoele K."/>
            <person name="Ploug H."/>
            <person name="Bruchert V."/>
            <person name="Godhe A."/>
            <person name="Topel M."/>
        </authorList>
    </citation>
    <scope>NUCLEOTIDE SEQUENCE</scope>
    <source>
        <strain evidence="4">R05AC</strain>
    </source>
</reference>
<dbReference type="SUPFAM" id="SSF88697">
    <property type="entry name" value="PUA domain-like"/>
    <property type="match status" value="1"/>
</dbReference>
<dbReference type="Pfam" id="PF01878">
    <property type="entry name" value="EVE"/>
    <property type="match status" value="1"/>
</dbReference>
<comment type="caution">
    <text evidence="4">The sequence shown here is derived from an EMBL/GenBank/DDBJ whole genome shotgun (WGS) entry which is preliminary data.</text>
</comment>
<evidence type="ECO:0000313" key="5">
    <source>
        <dbReference type="Proteomes" id="UP001224775"/>
    </source>
</evidence>
<sequence>MSKRLHSTLKGHADDDAIKSSKSKLNTQYFLLKSEPHEYSITNMQEDKTGEWDGVRNYQARNFLRSMNVDDRCFFYHSKTKPALTGIVGTVRVARTAQPDPSACDAKSDYYDPKCTDVTNKWSSVLVEYEQTFPVVLTLKEIKQEASYDPDGLLANLALLKQSRLSVVPLTREQWDEVMRLIEIKVGENK</sequence>
<dbReference type="EMBL" id="JATAAI010000025">
    <property type="protein sequence ID" value="KAK1737633.1"/>
    <property type="molecule type" value="Genomic_DNA"/>
</dbReference>
<protein>
    <submittedName>
        <fullName evidence="4">Thymocyte nuclear protein 1-like protein</fullName>
    </submittedName>
</protein>
<dbReference type="InterPro" id="IPR002740">
    <property type="entry name" value="EVE_domain"/>
</dbReference>
<keyword evidence="2" id="KW-0539">Nucleus</keyword>
<organism evidence="4 5">
    <name type="scientific">Skeletonema marinoi</name>
    <dbReference type="NCBI Taxonomy" id="267567"/>
    <lineage>
        <taxon>Eukaryota</taxon>
        <taxon>Sar</taxon>
        <taxon>Stramenopiles</taxon>
        <taxon>Ochrophyta</taxon>
        <taxon>Bacillariophyta</taxon>
        <taxon>Coscinodiscophyceae</taxon>
        <taxon>Thalassiosirophycidae</taxon>
        <taxon>Thalassiosirales</taxon>
        <taxon>Skeletonemataceae</taxon>
        <taxon>Skeletonema</taxon>
        <taxon>Skeletonema marinoi-dohrnii complex</taxon>
    </lineage>
</organism>
<dbReference type="Proteomes" id="UP001224775">
    <property type="component" value="Unassembled WGS sequence"/>
</dbReference>
<dbReference type="PANTHER" id="PTHR14087">
    <property type="entry name" value="THYMOCYTE NUCLEAR PROTEIN 1"/>
    <property type="match status" value="1"/>
</dbReference>
<evidence type="ECO:0000256" key="1">
    <source>
        <dbReference type="ARBA" id="ARBA00004123"/>
    </source>
</evidence>
<gene>
    <name evidence="4" type="ORF">QTG54_011919</name>
</gene>
<dbReference type="InterPro" id="IPR047197">
    <property type="entry name" value="THYN1-like_EVE"/>
</dbReference>
<dbReference type="InterPro" id="IPR015947">
    <property type="entry name" value="PUA-like_sf"/>
</dbReference>
<dbReference type="InterPro" id="IPR052181">
    <property type="entry name" value="5hmC_binding"/>
</dbReference>
<dbReference type="Gene3D" id="3.10.590.10">
    <property type="entry name" value="ph1033 like domains"/>
    <property type="match status" value="1"/>
</dbReference>
<accession>A0AAD8Y1A3</accession>
<evidence type="ECO:0000256" key="2">
    <source>
        <dbReference type="ARBA" id="ARBA00023242"/>
    </source>
</evidence>
<proteinExistence type="predicted"/>
<evidence type="ECO:0000259" key="3">
    <source>
        <dbReference type="Pfam" id="PF01878"/>
    </source>
</evidence>
<evidence type="ECO:0000313" key="4">
    <source>
        <dbReference type="EMBL" id="KAK1737633.1"/>
    </source>
</evidence>
<dbReference type="PANTHER" id="PTHR14087:SF7">
    <property type="entry name" value="THYMOCYTE NUCLEAR PROTEIN 1"/>
    <property type="match status" value="1"/>
</dbReference>
<dbReference type="CDD" id="cd21133">
    <property type="entry name" value="EVE"/>
    <property type="match status" value="1"/>
</dbReference>
<dbReference type="GO" id="GO:0005634">
    <property type="term" value="C:nucleus"/>
    <property type="evidence" value="ECO:0007669"/>
    <property type="project" value="UniProtKB-SubCell"/>
</dbReference>
<feature type="domain" description="EVE" evidence="3">
    <location>
        <begin position="28"/>
        <end position="180"/>
    </location>
</feature>
<comment type="subcellular location">
    <subcellularLocation>
        <location evidence="1">Nucleus</location>
    </subcellularLocation>
</comment>
<name>A0AAD8Y1A3_9STRA</name>
<keyword evidence="5" id="KW-1185">Reference proteome</keyword>